<accession>A0A5D6WLF5</accession>
<protein>
    <submittedName>
        <fullName evidence="5">Pyridoxal-phosphate dependent enzyme</fullName>
    </submittedName>
</protein>
<dbReference type="SUPFAM" id="SSF53686">
    <property type="entry name" value="Tryptophan synthase beta subunit-like PLP-dependent enzymes"/>
    <property type="match status" value="1"/>
</dbReference>
<comment type="caution">
    <text evidence="5">The sequence shown here is derived from an EMBL/GenBank/DDBJ whole genome shotgun (WGS) entry which is preliminary data.</text>
</comment>
<gene>
    <name evidence="5" type="ORF">FZ041_05195</name>
</gene>
<keyword evidence="6" id="KW-1185">Reference proteome</keyword>
<dbReference type="AlphaFoldDB" id="A0A5D6WLF5"/>
<evidence type="ECO:0000313" key="6">
    <source>
        <dbReference type="Proteomes" id="UP000322783"/>
    </source>
</evidence>
<dbReference type="InterPro" id="IPR001926">
    <property type="entry name" value="TrpB-like_PALP"/>
</dbReference>
<dbReference type="InterPro" id="IPR036052">
    <property type="entry name" value="TrpB-like_PALP_sf"/>
</dbReference>
<dbReference type="GO" id="GO:1901605">
    <property type="term" value="P:alpha-amino acid metabolic process"/>
    <property type="evidence" value="ECO:0007669"/>
    <property type="project" value="UniProtKB-ARBA"/>
</dbReference>
<dbReference type="Proteomes" id="UP000322783">
    <property type="component" value="Unassembled WGS sequence"/>
</dbReference>
<comment type="cofactor">
    <cofactor evidence="1">
        <name>pyridoxal 5'-phosphate</name>
        <dbReference type="ChEBI" id="CHEBI:597326"/>
    </cofactor>
</comment>
<evidence type="ECO:0000256" key="2">
    <source>
        <dbReference type="ARBA" id="ARBA00022898"/>
    </source>
</evidence>
<reference evidence="5 6" key="1">
    <citation type="submission" date="2019-08" db="EMBL/GenBank/DDBJ databases">
        <title>Selenomonas sp. mPRGC5 and Selenomonas sp. mPRGC8 isolated from ruminal fluid of dairy goat (Capra hircus).</title>
        <authorList>
            <person name="Poothong S."/>
            <person name="Nuengjamnong C."/>
            <person name="Tanasupawat S."/>
        </authorList>
    </citation>
    <scope>NUCLEOTIDE SEQUENCE [LARGE SCALE GENOMIC DNA]</scope>
    <source>
        <strain evidence="6">mPRGC8</strain>
    </source>
</reference>
<dbReference type="EMBL" id="VTOZ01000008">
    <property type="protein sequence ID" value="TYZ29411.1"/>
    <property type="molecule type" value="Genomic_DNA"/>
</dbReference>
<sequence length="179" mass="20073">MENMVFSLIDNILADCETSALSREERIAKIRFMDTRGIFQLKGSIEQVAERLGVNKVTVYSYLDEVRGERCQPFIKAMEKGGHDISPEPVERTQAEGIAIGLPMRGAEILDYIYRYKVKAATIPEDKILAAREALSRRGIYAEHTTAAVYAGYLHYCEEHGRTRDALISMCGAGLKSDH</sequence>
<feature type="domain" description="Transcriptional regulator DauR-like HTH" evidence="4">
    <location>
        <begin position="7"/>
        <end position="64"/>
    </location>
</feature>
<dbReference type="InterPro" id="IPR039445">
    <property type="entry name" value="DauR-like_HTH"/>
</dbReference>
<dbReference type="Pfam" id="PF13309">
    <property type="entry name" value="HTH_22"/>
    <property type="match status" value="1"/>
</dbReference>
<feature type="domain" description="Tryptophan synthase beta chain-like PALP" evidence="3">
    <location>
        <begin position="67"/>
        <end position="172"/>
    </location>
</feature>
<evidence type="ECO:0000313" key="5">
    <source>
        <dbReference type="EMBL" id="TYZ29411.1"/>
    </source>
</evidence>
<proteinExistence type="predicted"/>
<name>A0A5D6WLF5_9FIRM</name>
<keyword evidence="2" id="KW-0663">Pyridoxal phosphate</keyword>
<dbReference type="Gene3D" id="3.40.50.1100">
    <property type="match status" value="1"/>
</dbReference>
<evidence type="ECO:0000259" key="3">
    <source>
        <dbReference type="Pfam" id="PF00291"/>
    </source>
</evidence>
<evidence type="ECO:0000259" key="4">
    <source>
        <dbReference type="Pfam" id="PF13309"/>
    </source>
</evidence>
<evidence type="ECO:0000256" key="1">
    <source>
        <dbReference type="ARBA" id="ARBA00001933"/>
    </source>
</evidence>
<organism evidence="5 6">
    <name type="scientific">Selenomonas caprae</name>
    <dbReference type="NCBI Taxonomy" id="2606905"/>
    <lineage>
        <taxon>Bacteria</taxon>
        <taxon>Bacillati</taxon>
        <taxon>Bacillota</taxon>
        <taxon>Negativicutes</taxon>
        <taxon>Selenomonadales</taxon>
        <taxon>Selenomonadaceae</taxon>
        <taxon>Selenomonas</taxon>
    </lineage>
</organism>
<dbReference type="Pfam" id="PF00291">
    <property type="entry name" value="PALP"/>
    <property type="match status" value="1"/>
</dbReference>